<dbReference type="WBParaSite" id="GPUH_0000316001-mRNA-1">
    <property type="protein sequence ID" value="GPUH_0000316001-mRNA-1"/>
    <property type="gene ID" value="GPUH_0000316001"/>
</dbReference>
<proteinExistence type="predicted"/>
<organism evidence="3">
    <name type="scientific">Gongylonema pulchrum</name>
    <dbReference type="NCBI Taxonomy" id="637853"/>
    <lineage>
        <taxon>Eukaryota</taxon>
        <taxon>Metazoa</taxon>
        <taxon>Ecdysozoa</taxon>
        <taxon>Nematoda</taxon>
        <taxon>Chromadorea</taxon>
        <taxon>Rhabditida</taxon>
        <taxon>Spirurina</taxon>
        <taxon>Spiruromorpha</taxon>
        <taxon>Spiruroidea</taxon>
        <taxon>Gongylonematidae</taxon>
        <taxon>Gongylonema</taxon>
    </lineage>
</organism>
<evidence type="ECO:0000313" key="3">
    <source>
        <dbReference type="WBParaSite" id="GPUH_0000316001-mRNA-1"/>
    </source>
</evidence>
<dbReference type="Proteomes" id="UP000271098">
    <property type="component" value="Unassembled WGS sequence"/>
</dbReference>
<dbReference type="EMBL" id="UYRT01005216">
    <property type="protein sequence ID" value="VDK38213.1"/>
    <property type="molecule type" value="Genomic_DNA"/>
</dbReference>
<evidence type="ECO:0000313" key="2">
    <source>
        <dbReference type="Proteomes" id="UP000271098"/>
    </source>
</evidence>
<evidence type="ECO:0000313" key="1">
    <source>
        <dbReference type="EMBL" id="VDK38213.1"/>
    </source>
</evidence>
<sequence>MKDKYCIVHERDSARRYWGYVVIAHPAAVQRNLHHSAAHFQSDGDICNEAAAIFEKTASKVLVVSGANRFAVIGNLTNECQHKTAMADAAHNNETMFYTMNLALHDASVGSKNPLFIEWHGMHEKSCGSISVFISAGLNHTAATYQDPSSPVNRLHRLQLKRSFNELSGGAAIPEAQSTCRLLGTTNIFGRYVNGVPAAEVCSQPVNGAVSYYDCVAEKNGCFNGKHLNHQLVCLCFSIFL</sequence>
<protein>
    <submittedName>
        <fullName evidence="3">SCP domain-containing protein</fullName>
    </submittedName>
</protein>
<gene>
    <name evidence="1" type="ORF">GPUH_LOCUS3156</name>
</gene>
<dbReference type="AlphaFoldDB" id="A0A183D364"/>
<reference evidence="3" key="1">
    <citation type="submission" date="2016-06" db="UniProtKB">
        <authorList>
            <consortium name="WormBaseParasite"/>
        </authorList>
    </citation>
    <scope>IDENTIFICATION</scope>
</reference>
<dbReference type="OrthoDB" id="5803672at2759"/>
<name>A0A183D364_9BILA</name>
<accession>A0A183D364</accession>
<keyword evidence="2" id="KW-1185">Reference proteome</keyword>
<reference evidence="1 2" key="2">
    <citation type="submission" date="2018-11" db="EMBL/GenBank/DDBJ databases">
        <authorList>
            <consortium name="Pathogen Informatics"/>
        </authorList>
    </citation>
    <scope>NUCLEOTIDE SEQUENCE [LARGE SCALE GENOMIC DNA]</scope>
</reference>